<evidence type="ECO:0000313" key="5">
    <source>
        <dbReference type="Proteomes" id="UP000593567"/>
    </source>
</evidence>
<accession>A0A7J7K3W2</accession>
<evidence type="ECO:0000313" key="4">
    <source>
        <dbReference type="EMBL" id="KAF6032256.1"/>
    </source>
</evidence>
<evidence type="ECO:0000256" key="2">
    <source>
        <dbReference type="SAM" id="MobiDB-lite"/>
    </source>
</evidence>
<dbReference type="Pfam" id="PF07001">
    <property type="entry name" value="BAT2_N"/>
    <property type="match status" value="1"/>
</dbReference>
<dbReference type="Proteomes" id="UP000593567">
    <property type="component" value="Unassembled WGS sequence"/>
</dbReference>
<dbReference type="InterPro" id="IPR009738">
    <property type="entry name" value="BAT2_N"/>
</dbReference>
<evidence type="ECO:0000259" key="3">
    <source>
        <dbReference type="Pfam" id="PF07001"/>
    </source>
</evidence>
<dbReference type="PANTHER" id="PTHR14038:SF0">
    <property type="entry name" value="LP18708P"/>
    <property type="match status" value="1"/>
</dbReference>
<reference evidence="4" key="1">
    <citation type="submission" date="2020-06" db="EMBL/GenBank/DDBJ databases">
        <title>Draft genome of Bugula neritina, a colonial animal packing powerful symbionts and potential medicines.</title>
        <authorList>
            <person name="Rayko M."/>
        </authorList>
    </citation>
    <scope>NUCLEOTIDE SEQUENCE [LARGE SCALE GENOMIC DNA]</scope>
    <source>
        <strain evidence="4">Kwan_BN1</strain>
    </source>
</reference>
<feature type="domain" description="BAT2 N-terminal" evidence="3">
    <location>
        <begin position="1"/>
        <end position="103"/>
    </location>
</feature>
<keyword evidence="1" id="KW-0597">Phosphoprotein</keyword>
<comment type="caution">
    <text evidence="4">The sequence shown here is derived from an EMBL/GenBank/DDBJ whole genome shotgun (WGS) entry which is preliminary data.</text>
</comment>
<organism evidence="4 5">
    <name type="scientific">Bugula neritina</name>
    <name type="common">Brown bryozoan</name>
    <name type="synonym">Sertularia neritina</name>
    <dbReference type="NCBI Taxonomy" id="10212"/>
    <lineage>
        <taxon>Eukaryota</taxon>
        <taxon>Metazoa</taxon>
        <taxon>Spiralia</taxon>
        <taxon>Lophotrochozoa</taxon>
        <taxon>Bryozoa</taxon>
        <taxon>Gymnolaemata</taxon>
        <taxon>Cheilostomatida</taxon>
        <taxon>Flustrina</taxon>
        <taxon>Buguloidea</taxon>
        <taxon>Bugulidae</taxon>
        <taxon>Bugula</taxon>
    </lineage>
</organism>
<evidence type="ECO:0000256" key="1">
    <source>
        <dbReference type="ARBA" id="ARBA00022553"/>
    </source>
</evidence>
<dbReference type="InterPro" id="IPR033184">
    <property type="entry name" value="PRRC2"/>
</dbReference>
<dbReference type="GO" id="GO:0030154">
    <property type="term" value="P:cell differentiation"/>
    <property type="evidence" value="ECO:0007669"/>
    <property type="project" value="TreeGrafter"/>
</dbReference>
<proteinExistence type="predicted"/>
<protein>
    <submittedName>
        <fullName evidence="4">PRRC2C</fullName>
    </submittedName>
</protein>
<feature type="compositionally biased region" description="Polar residues" evidence="2">
    <location>
        <begin position="82"/>
        <end position="102"/>
    </location>
</feature>
<name>A0A7J7K3W2_BUGNE</name>
<dbReference type="OrthoDB" id="1939715at2759"/>
<dbReference type="EMBL" id="VXIV02001523">
    <property type="protein sequence ID" value="KAF6032256.1"/>
    <property type="molecule type" value="Genomic_DNA"/>
</dbReference>
<keyword evidence="5" id="KW-1185">Reference proteome</keyword>
<gene>
    <name evidence="4" type="ORF">EB796_009442</name>
</gene>
<dbReference type="PANTHER" id="PTHR14038">
    <property type="entry name" value="BAT2 HLA-B-ASSOCIATED TRANSCRIPT 2"/>
    <property type="match status" value="1"/>
</dbReference>
<sequence>MSSLPGSNSLSKGDKKKYNTLDINNYQGKGVELQKSTANRQHGMQSLGKVPTARRIPLQSLYNLKSENSGNIQHKLSTQWTASTGWGSGKSATSKTATVWQQSSSRRPRPPAP</sequence>
<feature type="region of interest" description="Disordered" evidence="2">
    <location>
        <begin position="82"/>
        <end position="113"/>
    </location>
</feature>
<dbReference type="AlphaFoldDB" id="A0A7J7K3W2"/>